<dbReference type="InterPro" id="IPR011019">
    <property type="entry name" value="KIND_dom"/>
</dbReference>
<evidence type="ECO:0000313" key="7">
    <source>
        <dbReference type="RefSeq" id="XP_032122780.1"/>
    </source>
</evidence>
<dbReference type="Gene3D" id="2.30.29.30">
    <property type="entry name" value="Pleckstrin-homology domain (PH domain)/Phosphotyrosine-binding domain (PTB)"/>
    <property type="match status" value="1"/>
</dbReference>
<proteinExistence type="predicted"/>
<dbReference type="PROSITE" id="PS50057">
    <property type="entry name" value="FERM_3"/>
    <property type="match status" value="1"/>
</dbReference>
<reference evidence="7" key="1">
    <citation type="submission" date="2025-08" db="UniProtKB">
        <authorList>
            <consortium name="RefSeq"/>
        </authorList>
    </citation>
    <scope>IDENTIFICATION</scope>
    <source>
        <tissue evidence="7">Blood</tissue>
    </source>
</reference>
<dbReference type="GO" id="GO:0004713">
    <property type="term" value="F:protein tyrosine kinase activity"/>
    <property type="evidence" value="ECO:0007669"/>
    <property type="project" value="UniProtKB-ARBA"/>
</dbReference>
<dbReference type="CTD" id="143162"/>
<dbReference type="FunFam" id="2.30.29.30:FF:000107">
    <property type="entry name" value="Tyrosine-protein phosphatase non-receptor type 13"/>
    <property type="match status" value="1"/>
</dbReference>
<dbReference type="InterPro" id="IPR029071">
    <property type="entry name" value="Ubiquitin-like_domsf"/>
</dbReference>
<dbReference type="CDD" id="cd06695">
    <property type="entry name" value="PDZ3_PTPN13_FRMPD2-like"/>
    <property type="match status" value="1"/>
</dbReference>
<feature type="domain" description="PDZ" evidence="4">
    <location>
        <begin position="955"/>
        <end position="1040"/>
    </location>
</feature>
<dbReference type="InterPro" id="IPR018979">
    <property type="entry name" value="FERM_N"/>
</dbReference>
<dbReference type="Pfam" id="PF00373">
    <property type="entry name" value="FERM_M"/>
    <property type="match status" value="1"/>
</dbReference>
<dbReference type="FunFam" id="1.10.510.10:FF:001052">
    <property type="entry name" value="FERM and PDZ domain containing 2"/>
    <property type="match status" value="1"/>
</dbReference>
<dbReference type="PANTHER" id="PTHR46900:SF4">
    <property type="entry name" value="FERM AND PDZ DOMAIN CONTAINING 2"/>
    <property type="match status" value="1"/>
</dbReference>
<feature type="domain" description="PDZ" evidence="4">
    <location>
        <begin position="774"/>
        <end position="860"/>
    </location>
</feature>
<dbReference type="SUPFAM" id="SSF54236">
    <property type="entry name" value="Ubiquitin-like"/>
    <property type="match status" value="1"/>
</dbReference>
<protein>
    <submittedName>
        <fullName evidence="7">FERM and PDZ domain-containing protein 2 isoform X3</fullName>
    </submittedName>
</protein>
<evidence type="ECO:0000259" key="4">
    <source>
        <dbReference type="PROSITE" id="PS50106"/>
    </source>
</evidence>
<dbReference type="CDD" id="cd06792">
    <property type="entry name" value="PDZ2-PTPN13_FRMPD2-like"/>
    <property type="match status" value="1"/>
</dbReference>
<dbReference type="FunFam" id="2.30.42.10:FF:000084">
    <property type="entry name" value="Tyrosine-protein phosphatase non-receptor type 13"/>
    <property type="match status" value="1"/>
</dbReference>
<dbReference type="SMART" id="SM00750">
    <property type="entry name" value="KIND"/>
    <property type="match status" value="1"/>
</dbReference>
<dbReference type="InterPro" id="IPR019749">
    <property type="entry name" value="Band_41_domain"/>
</dbReference>
<dbReference type="InterPro" id="IPR019748">
    <property type="entry name" value="FERM_central"/>
</dbReference>
<dbReference type="Pfam" id="PF09380">
    <property type="entry name" value="FERM_C"/>
    <property type="match status" value="1"/>
</dbReference>
<dbReference type="FunFam" id="3.10.20.90:FF:000082">
    <property type="entry name" value="Tyrosine-protein phosphatase non-receptor type 13"/>
    <property type="match status" value="1"/>
</dbReference>
<organism evidence="6 7">
    <name type="scientific">Sapajus apella</name>
    <name type="common">Brown-capped capuchin</name>
    <name type="synonym">Cebus apella</name>
    <dbReference type="NCBI Taxonomy" id="9515"/>
    <lineage>
        <taxon>Eukaryota</taxon>
        <taxon>Metazoa</taxon>
        <taxon>Chordata</taxon>
        <taxon>Craniata</taxon>
        <taxon>Vertebrata</taxon>
        <taxon>Euteleostomi</taxon>
        <taxon>Mammalia</taxon>
        <taxon>Eutheria</taxon>
        <taxon>Euarchontoglires</taxon>
        <taxon>Primates</taxon>
        <taxon>Haplorrhini</taxon>
        <taxon>Platyrrhini</taxon>
        <taxon>Cebidae</taxon>
        <taxon>Cebinae</taxon>
        <taxon>Sapajus</taxon>
    </lineage>
</organism>
<dbReference type="Proteomes" id="UP000504640">
    <property type="component" value="Unplaced"/>
</dbReference>
<feature type="region of interest" description="Disordered" evidence="2">
    <location>
        <begin position="234"/>
        <end position="253"/>
    </location>
</feature>
<accession>A0A6J3GYC5</accession>
<dbReference type="PROSITE" id="PS51377">
    <property type="entry name" value="KIND"/>
    <property type="match status" value="1"/>
</dbReference>
<dbReference type="SMART" id="SM00295">
    <property type="entry name" value="B41"/>
    <property type="match status" value="1"/>
</dbReference>
<dbReference type="InterPro" id="IPR052074">
    <property type="entry name" value="NonRcpt_TyrProt_Phosphatase"/>
</dbReference>
<evidence type="ECO:0000259" key="5">
    <source>
        <dbReference type="PROSITE" id="PS51377"/>
    </source>
</evidence>
<dbReference type="Pfam" id="PF09379">
    <property type="entry name" value="FERM_N"/>
    <property type="match status" value="1"/>
</dbReference>
<dbReference type="SUPFAM" id="SSF56112">
    <property type="entry name" value="Protein kinase-like (PK-like)"/>
    <property type="match status" value="1"/>
</dbReference>
<dbReference type="InterPro" id="IPR036034">
    <property type="entry name" value="PDZ_sf"/>
</dbReference>
<evidence type="ECO:0000259" key="3">
    <source>
        <dbReference type="PROSITE" id="PS50057"/>
    </source>
</evidence>
<dbReference type="Gene3D" id="1.10.510.10">
    <property type="entry name" value="Transferase(Phosphotransferase) domain 1"/>
    <property type="match status" value="1"/>
</dbReference>
<keyword evidence="1" id="KW-0677">Repeat</keyword>
<feature type="domain" description="PDZ" evidence="4">
    <location>
        <begin position="1084"/>
        <end position="1172"/>
    </location>
</feature>
<dbReference type="InterPro" id="IPR000299">
    <property type="entry name" value="FERM_domain"/>
</dbReference>
<feature type="domain" description="FERM" evidence="3">
    <location>
        <begin position="341"/>
        <end position="641"/>
    </location>
</feature>
<dbReference type="SUPFAM" id="SSF50156">
    <property type="entry name" value="PDZ domain-like"/>
    <property type="match status" value="3"/>
</dbReference>
<keyword evidence="6" id="KW-1185">Reference proteome</keyword>
<name>A0A6J3GYC5_SAPAP</name>
<dbReference type="SMART" id="SM00228">
    <property type="entry name" value="PDZ"/>
    <property type="match status" value="3"/>
</dbReference>
<dbReference type="Gene3D" id="1.20.80.10">
    <property type="match status" value="1"/>
</dbReference>
<dbReference type="Gene3D" id="3.10.20.90">
    <property type="entry name" value="Phosphatidylinositol 3-kinase Catalytic Subunit, Chain A, domain 1"/>
    <property type="match status" value="1"/>
</dbReference>
<dbReference type="Pfam" id="PF00595">
    <property type="entry name" value="PDZ"/>
    <property type="match status" value="3"/>
</dbReference>
<sequence length="1314" mass="144842">MQSLTKDAGMSLSSVTLASALQVRGEALSEEEIWSLLSLAAEQLLEDLRNDSLDYVICPWSALLSAAGSLSFQGRVSHIEAAPFKAPELLQGKSADEQSDASQMHVYSLGMTLYWSAGFHVPPNQPLQLREPLHSILLTMCEDQPHRRCTLQSVLEACQVHEKEVSVYPAPAGLHIRRLVGLVLGTISEVEKRVVEESSCVQQNRSYLLRKRLHGTSSDSPAAQAPECLHPCRVSEGSTEAQHSPEPHWSTSHSHCSLLVNRTLPGAEPQHQQEGRRLSSGSVYSAVDSSWPTTPSQRGFLQRRRKFSRPEFVLLAGEAPVTLHLPGSVVTKKGKSYLALRDLCVVLLNGQRLEVKCDVESTVGAVFNAVTSFASLEELTYFGLAYMKGKEFFFLDHETRLCKIAPEGWREQPQKTSTNTFILFLRIKFFVSHYGLLQHSLTRHQFYLQLRKDILEERLYCSEERLLQLGVLALQAEFGNYPKEQVESKPYFHVEDYIPASLIERTTALRVQVEVSEMHRLSSALWGEDAELEFLRVTQQLPEYGVLVYQIFSEKKRPEEEMALGICAKGVTVYEVKNNSRIATLQFQWRETGKISTYQKKFTITSSVTGKKHTFVTDSAKTSKYLLDLCSAQHGFNAQMGSGPPSHVLFDHDKFVQMANLNPAHQAQSKPLIWIQRLSCSENELFTSRLRDAAGGLLSTSLDNFNVDTSKEAGAEGTGHSSCTGREQLKSACVIQKPTPWDSLSGPLVQSMQAGSQNNRRKSFTAEPGREIVHVTLKRDPRRGFGFVINEGEYSGQADPGIFISSIIPGGPAEKAKTIKPGGQILALNHISLEGFTFNMAVRMIQNSPDNIELIISQSKGQESDTGVCGNTPNEEKNSTANSVVSSADILSFGYQGSLLSHTQDQDRNIEELDMAGVRSLVPRLRHQLSFLPLKGPGSSCPLSPPEISAGEIYFVELVKEDGTLGFSVTGGINTSVPYGGIYVKSIVPGGPAAKEGQILQGDRLLQVDGVSLCGLTHKQAVQCLKGPEQVARLVLERRGPRTTQQCPSANDSMGDEHTAVSVVTALPGRTSSCVSVTDGLKFEVKLKKNANGLGFSFVHLEKESCSHLKSDLVRIKRLFPGQPAEENGAIAAGDIILAVNGRSTEGLIFQEVLHLLRGAPQEVTLLLCRPPPGALPEMEQEWQTPEFSADKEFTRATCTDSCTSPSLDQEDSWRDSASPDAGESLSLRPESSQKAIREAQWGQDRERPWASSLTHSPESHPHLCKLHQERDASTLATSLEKDVRQNCYSVCDIVRLGRYSFSSSLTRLSTDIF</sequence>
<dbReference type="InterPro" id="IPR011993">
    <property type="entry name" value="PH-like_dom_sf"/>
</dbReference>
<evidence type="ECO:0000313" key="6">
    <source>
        <dbReference type="Proteomes" id="UP000504640"/>
    </source>
</evidence>
<dbReference type="CDD" id="cd14473">
    <property type="entry name" value="FERM_B-lobe"/>
    <property type="match status" value="1"/>
</dbReference>
<dbReference type="SUPFAM" id="SSF47031">
    <property type="entry name" value="Second domain of FERM"/>
    <property type="match status" value="1"/>
</dbReference>
<evidence type="ECO:0000256" key="2">
    <source>
        <dbReference type="SAM" id="MobiDB-lite"/>
    </source>
</evidence>
<dbReference type="InterPro" id="IPR011009">
    <property type="entry name" value="Kinase-like_dom_sf"/>
</dbReference>
<dbReference type="PROSITE" id="PS50106">
    <property type="entry name" value="PDZ"/>
    <property type="match status" value="3"/>
</dbReference>
<dbReference type="SMART" id="SM01196">
    <property type="entry name" value="FERM_C"/>
    <property type="match status" value="1"/>
</dbReference>
<dbReference type="InterPro" id="IPR018980">
    <property type="entry name" value="FERM_PH-like_C"/>
</dbReference>
<dbReference type="Gene3D" id="2.30.42.10">
    <property type="match status" value="3"/>
</dbReference>
<dbReference type="PANTHER" id="PTHR46900">
    <property type="entry name" value="TYROSINE-PROTEIN PHOSPHATASE NON-RECEPTOR TYPE 13"/>
    <property type="match status" value="1"/>
</dbReference>
<dbReference type="InterPro" id="IPR035963">
    <property type="entry name" value="FERM_2"/>
</dbReference>
<gene>
    <name evidence="7" type="primary">FRMPD2</name>
</gene>
<evidence type="ECO:0000256" key="1">
    <source>
        <dbReference type="ARBA" id="ARBA00022737"/>
    </source>
</evidence>
<dbReference type="InterPro" id="IPR014352">
    <property type="entry name" value="FERM/acyl-CoA-bd_prot_sf"/>
</dbReference>
<dbReference type="InterPro" id="IPR001478">
    <property type="entry name" value="PDZ"/>
</dbReference>
<dbReference type="GeneID" id="116542118"/>
<dbReference type="FunFam" id="2.30.42.10:FF:000175">
    <property type="entry name" value="FERM and PDZ domain containing 2"/>
    <property type="match status" value="1"/>
</dbReference>
<dbReference type="SUPFAM" id="SSF50729">
    <property type="entry name" value="PH domain-like"/>
    <property type="match status" value="1"/>
</dbReference>
<feature type="domain" description="KIND" evidence="5">
    <location>
        <begin position="15"/>
        <end position="197"/>
    </location>
</feature>
<dbReference type="RefSeq" id="XP_032122780.1">
    <property type="nucleotide sequence ID" value="XM_032266889.1"/>
</dbReference>
<dbReference type="PRINTS" id="PR00935">
    <property type="entry name" value="BAND41"/>
</dbReference>
<feature type="region of interest" description="Disordered" evidence="2">
    <location>
        <begin position="1200"/>
        <end position="1257"/>
    </location>
</feature>